<reference evidence="2 3" key="1">
    <citation type="submission" date="2024-09" db="EMBL/GenBank/DDBJ databases">
        <title>Chromosome-scale assembly of Riccia fluitans.</title>
        <authorList>
            <person name="Paukszto L."/>
            <person name="Sawicki J."/>
            <person name="Karawczyk K."/>
            <person name="Piernik-Szablinska J."/>
            <person name="Szczecinska M."/>
            <person name="Mazdziarz M."/>
        </authorList>
    </citation>
    <scope>NUCLEOTIDE SEQUENCE [LARGE SCALE GENOMIC DNA]</scope>
    <source>
        <strain evidence="2">Rf_01</strain>
        <tissue evidence="2">Aerial parts of the thallus</tissue>
    </source>
</reference>
<feature type="region of interest" description="Disordered" evidence="1">
    <location>
        <begin position="46"/>
        <end position="119"/>
    </location>
</feature>
<dbReference type="EMBL" id="JBHFFA010000005">
    <property type="protein sequence ID" value="KAL2623860.1"/>
    <property type="molecule type" value="Genomic_DNA"/>
</dbReference>
<dbReference type="AlphaFoldDB" id="A0ABD1YAY2"/>
<proteinExistence type="predicted"/>
<dbReference type="Proteomes" id="UP001605036">
    <property type="component" value="Unassembled WGS sequence"/>
</dbReference>
<keyword evidence="3" id="KW-1185">Reference proteome</keyword>
<sequence>MEGRNKVYPPGCFCLEIFNRGLCLQCTYRPDLPTRGAVELVGDSQPIQLDADNGLLTENYEGARPGNDEKEVSGAAGDGKNDPDEAAGSKENKGDAKQRRTKSSKEDECQRKHLTSASP</sequence>
<protein>
    <submittedName>
        <fullName evidence="2">Uncharacterized protein</fullName>
    </submittedName>
</protein>
<comment type="caution">
    <text evidence="2">The sequence shown here is derived from an EMBL/GenBank/DDBJ whole genome shotgun (WGS) entry which is preliminary data.</text>
</comment>
<accession>A0ABD1YAY2</accession>
<evidence type="ECO:0000313" key="2">
    <source>
        <dbReference type="EMBL" id="KAL2623860.1"/>
    </source>
</evidence>
<organism evidence="2 3">
    <name type="scientific">Riccia fluitans</name>
    <dbReference type="NCBI Taxonomy" id="41844"/>
    <lineage>
        <taxon>Eukaryota</taxon>
        <taxon>Viridiplantae</taxon>
        <taxon>Streptophyta</taxon>
        <taxon>Embryophyta</taxon>
        <taxon>Marchantiophyta</taxon>
        <taxon>Marchantiopsida</taxon>
        <taxon>Marchantiidae</taxon>
        <taxon>Marchantiales</taxon>
        <taxon>Ricciaceae</taxon>
        <taxon>Riccia</taxon>
    </lineage>
</organism>
<name>A0ABD1YAY2_9MARC</name>
<evidence type="ECO:0000256" key="1">
    <source>
        <dbReference type="SAM" id="MobiDB-lite"/>
    </source>
</evidence>
<gene>
    <name evidence="2" type="ORF">R1flu_008105</name>
</gene>
<evidence type="ECO:0000313" key="3">
    <source>
        <dbReference type="Proteomes" id="UP001605036"/>
    </source>
</evidence>
<feature type="compositionally biased region" description="Basic and acidic residues" evidence="1">
    <location>
        <begin position="79"/>
        <end position="111"/>
    </location>
</feature>